<evidence type="ECO:0000259" key="2">
    <source>
        <dbReference type="PROSITE" id="PS50097"/>
    </source>
</evidence>
<evidence type="ECO:0000256" key="1">
    <source>
        <dbReference type="ARBA" id="ARBA00004906"/>
    </source>
</evidence>
<dbReference type="SUPFAM" id="SSF54695">
    <property type="entry name" value="POZ domain"/>
    <property type="match status" value="1"/>
</dbReference>
<organism evidence="3 4">
    <name type="scientific">Ostreobium quekettii</name>
    <dbReference type="NCBI Taxonomy" id="121088"/>
    <lineage>
        <taxon>Eukaryota</taxon>
        <taxon>Viridiplantae</taxon>
        <taxon>Chlorophyta</taxon>
        <taxon>core chlorophytes</taxon>
        <taxon>Ulvophyceae</taxon>
        <taxon>TCBD clade</taxon>
        <taxon>Bryopsidales</taxon>
        <taxon>Ostreobineae</taxon>
        <taxon>Ostreobiaceae</taxon>
        <taxon>Ostreobium</taxon>
    </lineage>
</organism>
<name>A0A8S1IYW4_9CHLO</name>
<dbReference type="InterPro" id="IPR000210">
    <property type="entry name" value="BTB/POZ_dom"/>
</dbReference>
<dbReference type="EMBL" id="CAJHUC010000926">
    <property type="protein sequence ID" value="CAD7698947.1"/>
    <property type="molecule type" value="Genomic_DNA"/>
</dbReference>
<comment type="pathway">
    <text evidence="1">Protein modification; protein ubiquitination.</text>
</comment>
<protein>
    <recommendedName>
        <fullName evidence="2">BTB domain-containing protein</fullName>
    </recommendedName>
</protein>
<accession>A0A8S1IYW4</accession>
<dbReference type="PANTHER" id="PTHR24410:SF23">
    <property type="entry name" value="BTB DOMAIN-CONTAINING PROTEIN-RELATED"/>
    <property type="match status" value="1"/>
</dbReference>
<dbReference type="Gene3D" id="3.30.710.10">
    <property type="entry name" value="Potassium Channel Kv1.1, Chain A"/>
    <property type="match status" value="1"/>
</dbReference>
<evidence type="ECO:0000313" key="3">
    <source>
        <dbReference type="EMBL" id="CAD7698947.1"/>
    </source>
</evidence>
<sequence length="480" mass="51129">MAIYEDKDGLVACWSSAFETGRGSDVVVRAPGGEEIRCHKAVLSVFSEHFQKMFESDMLEGSKGCVDVKEVDPVALHSMIEFMYTGRCTVTSLSVIPLMAVAERFDVQSLRNFCGRYVEQELQITRDNWSDLLKLCAAYRVPPLATRLVDAFLDEMIVDLADWVQISPLELSALMSGAEQNRGPLGFALAKAVDVWTSHEDGRQEHGLGILHSFDYTKFTTQEICELRTLDNVHACVSLGPQIVASMAKIADKAREHKQAASRTWSQGDSGSWTAPSSGWFYLLARGQRGSSHNGHSGGEGAVVGGACLLKEGDELLISAGGPIGREESLHRSSSVPSGGDASYIASVVKGVPAKSHSTLFVAGGGGSSSWINDGGDAILEGPATGTGKKRQCSTAGMSYNDVYAWPGRPLKGGTDPEGQGAGGAGYNGGRTKNYNLPCSGGGSCFICMGAKNVVKAYNPMDSCEVQIFSGDVLPDNFVL</sequence>
<dbReference type="PANTHER" id="PTHR24410">
    <property type="entry name" value="HL07962P-RELATED"/>
    <property type="match status" value="1"/>
</dbReference>
<reference evidence="3" key="1">
    <citation type="submission" date="2020-12" db="EMBL/GenBank/DDBJ databases">
        <authorList>
            <person name="Iha C."/>
        </authorList>
    </citation>
    <scope>NUCLEOTIDE SEQUENCE</scope>
</reference>
<evidence type="ECO:0000313" key="4">
    <source>
        <dbReference type="Proteomes" id="UP000708148"/>
    </source>
</evidence>
<keyword evidence="4" id="KW-1185">Reference proteome</keyword>
<dbReference type="Proteomes" id="UP000708148">
    <property type="component" value="Unassembled WGS sequence"/>
</dbReference>
<dbReference type="InterPro" id="IPR011333">
    <property type="entry name" value="SKP1/BTB/POZ_sf"/>
</dbReference>
<proteinExistence type="predicted"/>
<dbReference type="SMART" id="SM00225">
    <property type="entry name" value="BTB"/>
    <property type="match status" value="1"/>
</dbReference>
<feature type="domain" description="BTB" evidence="2">
    <location>
        <begin position="24"/>
        <end position="92"/>
    </location>
</feature>
<dbReference type="Pfam" id="PF00651">
    <property type="entry name" value="BTB"/>
    <property type="match status" value="1"/>
</dbReference>
<dbReference type="InterPro" id="IPR051481">
    <property type="entry name" value="BTB-POZ/Galectin-3-binding"/>
</dbReference>
<dbReference type="AlphaFoldDB" id="A0A8S1IYW4"/>
<dbReference type="PROSITE" id="PS50097">
    <property type="entry name" value="BTB"/>
    <property type="match status" value="1"/>
</dbReference>
<comment type="caution">
    <text evidence="3">The sequence shown here is derived from an EMBL/GenBank/DDBJ whole genome shotgun (WGS) entry which is preliminary data.</text>
</comment>
<dbReference type="CDD" id="cd18186">
    <property type="entry name" value="BTB_POZ_ZBTB_KLHL-like"/>
    <property type="match status" value="1"/>
</dbReference>
<dbReference type="OrthoDB" id="546239at2759"/>
<gene>
    <name evidence="3" type="ORF">OSTQU699_LOCUS4306</name>
</gene>